<gene>
    <name evidence="1" type="ORF">HPB52_006514</name>
</gene>
<sequence>MALGIHNTFSEIAEAQNVAQLARLSPTEADGQPLTRLNLTSTFSNKRERTLPHSIRDRILVPPLPRNMHQDYNQGRRKALAVALLKTAASMPYSVAFVDAAKYPNISTM</sequence>
<dbReference type="EMBL" id="JABSTV010001250">
    <property type="protein sequence ID" value="KAH7956156.1"/>
    <property type="molecule type" value="Genomic_DNA"/>
</dbReference>
<protein>
    <recommendedName>
        <fullName evidence="3">Tick transposon</fullName>
    </recommendedName>
</protein>
<dbReference type="AlphaFoldDB" id="A0A9D4PV33"/>
<reference evidence="1" key="1">
    <citation type="journal article" date="2020" name="Cell">
        <title>Large-Scale Comparative Analyses of Tick Genomes Elucidate Their Genetic Diversity and Vector Capacities.</title>
        <authorList>
            <consortium name="Tick Genome and Microbiome Consortium (TIGMIC)"/>
            <person name="Jia N."/>
            <person name="Wang J."/>
            <person name="Shi W."/>
            <person name="Du L."/>
            <person name="Sun Y."/>
            <person name="Zhan W."/>
            <person name="Jiang J.F."/>
            <person name="Wang Q."/>
            <person name="Zhang B."/>
            <person name="Ji P."/>
            <person name="Bell-Sakyi L."/>
            <person name="Cui X.M."/>
            <person name="Yuan T.T."/>
            <person name="Jiang B.G."/>
            <person name="Yang W.F."/>
            <person name="Lam T.T."/>
            <person name="Chang Q.C."/>
            <person name="Ding S.J."/>
            <person name="Wang X.J."/>
            <person name="Zhu J.G."/>
            <person name="Ruan X.D."/>
            <person name="Zhao L."/>
            <person name="Wei J.T."/>
            <person name="Ye R.Z."/>
            <person name="Que T.C."/>
            <person name="Du C.H."/>
            <person name="Zhou Y.H."/>
            <person name="Cheng J.X."/>
            <person name="Dai P.F."/>
            <person name="Guo W.B."/>
            <person name="Han X.H."/>
            <person name="Huang E.J."/>
            <person name="Li L.F."/>
            <person name="Wei W."/>
            <person name="Gao Y.C."/>
            <person name="Liu J.Z."/>
            <person name="Shao H.Z."/>
            <person name="Wang X."/>
            <person name="Wang C.C."/>
            <person name="Yang T.C."/>
            <person name="Huo Q.B."/>
            <person name="Li W."/>
            <person name="Chen H.Y."/>
            <person name="Chen S.E."/>
            <person name="Zhou L.G."/>
            <person name="Ni X.B."/>
            <person name="Tian J.H."/>
            <person name="Sheng Y."/>
            <person name="Liu T."/>
            <person name="Pan Y.S."/>
            <person name="Xia L.Y."/>
            <person name="Li J."/>
            <person name="Zhao F."/>
            <person name="Cao W.C."/>
        </authorList>
    </citation>
    <scope>NUCLEOTIDE SEQUENCE</scope>
    <source>
        <strain evidence="1">Rsan-2018</strain>
    </source>
</reference>
<keyword evidence="2" id="KW-1185">Reference proteome</keyword>
<evidence type="ECO:0000313" key="1">
    <source>
        <dbReference type="EMBL" id="KAH7956156.1"/>
    </source>
</evidence>
<evidence type="ECO:0008006" key="3">
    <source>
        <dbReference type="Google" id="ProtNLM"/>
    </source>
</evidence>
<comment type="caution">
    <text evidence="1">The sequence shown here is derived from an EMBL/GenBank/DDBJ whole genome shotgun (WGS) entry which is preliminary data.</text>
</comment>
<name>A0A9D4PV33_RHISA</name>
<dbReference type="Proteomes" id="UP000821837">
    <property type="component" value="Unassembled WGS sequence"/>
</dbReference>
<proteinExistence type="predicted"/>
<reference evidence="1" key="2">
    <citation type="submission" date="2021-09" db="EMBL/GenBank/DDBJ databases">
        <authorList>
            <person name="Jia N."/>
            <person name="Wang J."/>
            <person name="Shi W."/>
            <person name="Du L."/>
            <person name="Sun Y."/>
            <person name="Zhan W."/>
            <person name="Jiang J."/>
            <person name="Wang Q."/>
            <person name="Zhang B."/>
            <person name="Ji P."/>
            <person name="Sakyi L.B."/>
            <person name="Cui X."/>
            <person name="Yuan T."/>
            <person name="Jiang B."/>
            <person name="Yang W."/>
            <person name="Lam T.T.-Y."/>
            <person name="Chang Q."/>
            <person name="Ding S."/>
            <person name="Wang X."/>
            <person name="Zhu J."/>
            <person name="Ruan X."/>
            <person name="Zhao L."/>
            <person name="Wei J."/>
            <person name="Que T."/>
            <person name="Du C."/>
            <person name="Cheng J."/>
            <person name="Dai P."/>
            <person name="Han X."/>
            <person name="Huang E."/>
            <person name="Gao Y."/>
            <person name="Liu J."/>
            <person name="Shao H."/>
            <person name="Ye R."/>
            <person name="Li L."/>
            <person name="Wei W."/>
            <person name="Wang X."/>
            <person name="Wang C."/>
            <person name="Huo Q."/>
            <person name="Li W."/>
            <person name="Guo W."/>
            <person name="Chen H."/>
            <person name="Chen S."/>
            <person name="Zhou L."/>
            <person name="Zhou L."/>
            <person name="Ni X."/>
            <person name="Tian J."/>
            <person name="Zhou Y."/>
            <person name="Sheng Y."/>
            <person name="Liu T."/>
            <person name="Pan Y."/>
            <person name="Xia L."/>
            <person name="Li J."/>
            <person name="Zhao F."/>
            <person name="Cao W."/>
        </authorList>
    </citation>
    <scope>NUCLEOTIDE SEQUENCE</scope>
    <source>
        <strain evidence="1">Rsan-2018</strain>
        <tissue evidence="1">Larvae</tissue>
    </source>
</reference>
<organism evidence="1 2">
    <name type="scientific">Rhipicephalus sanguineus</name>
    <name type="common">Brown dog tick</name>
    <name type="synonym">Ixodes sanguineus</name>
    <dbReference type="NCBI Taxonomy" id="34632"/>
    <lineage>
        <taxon>Eukaryota</taxon>
        <taxon>Metazoa</taxon>
        <taxon>Ecdysozoa</taxon>
        <taxon>Arthropoda</taxon>
        <taxon>Chelicerata</taxon>
        <taxon>Arachnida</taxon>
        <taxon>Acari</taxon>
        <taxon>Parasitiformes</taxon>
        <taxon>Ixodida</taxon>
        <taxon>Ixodoidea</taxon>
        <taxon>Ixodidae</taxon>
        <taxon>Rhipicephalinae</taxon>
        <taxon>Rhipicephalus</taxon>
        <taxon>Rhipicephalus</taxon>
    </lineage>
</organism>
<accession>A0A9D4PV33</accession>
<evidence type="ECO:0000313" key="2">
    <source>
        <dbReference type="Proteomes" id="UP000821837"/>
    </source>
</evidence>